<dbReference type="RefSeq" id="WP_104230723.1">
    <property type="nucleotide sequence ID" value="NZ_PSNW01000006.1"/>
</dbReference>
<evidence type="ECO:0000313" key="2">
    <source>
        <dbReference type="Proteomes" id="UP000238220"/>
    </source>
</evidence>
<name>A0A2S5TFF1_9GAMM</name>
<comment type="caution">
    <text evidence="1">The sequence shown here is derived from an EMBL/GenBank/DDBJ whole genome shotgun (WGS) entry which is preliminary data.</text>
</comment>
<dbReference type="Proteomes" id="UP000238220">
    <property type="component" value="Unassembled WGS sequence"/>
</dbReference>
<dbReference type="OrthoDB" id="5610921at2"/>
<proteinExistence type="predicted"/>
<dbReference type="AlphaFoldDB" id="A0A2S5TFF1"/>
<sequence length="369" mass="40863">MDLGPHSYDSAVDGAPRNAAASGRALFLSSTPLHTFWYLGLAHGPFADRDCMLALIDQPPGARDLLAELLAEEKDGPFCRVVSFPEIQRGAARRQVAPGGVLDSIRALAHDFDPGYIAVGNDRRLEFYAALSGCPRAVPAYVEDGLFSYMAAKKPHRNAVQRWWAELKQRRRSERCGMAVEEPRMVGGSRAVREAWVLMPDRVHSGLASKQVRQIEASWFARPDVRDICSRVLRGAGLEPGCLADTQLLIVLPHPCFLEQWPDIRTRLQELAQSHVRQGGRVAYKCHPRSRGLPIDLPAPQCFEIPRRLPVEMLAPMLSDMTVVGTLTTALVSLMQLGQRIEVRSIVPRNCTDTATIDIYASLDITPLD</sequence>
<evidence type="ECO:0000313" key="1">
    <source>
        <dbReference type="EMBL" id="PPE73662.1"/>
    </source>
</evidence>
<organism evidence="1 2">
    <name type="scientific">Solimonas fluminis</name>
    <dbReference type="NCBI Taxonomy" id="2086571"/>
    <lineage>
        <taxon>Bacteria</taxon>
        <taxon>Pseudomonadati</taxon>
        <taxon>Pseudomonadota</taxon>
        <taxon>Gammaproteobacteria</taxon>
        <taxon>Nevskiales</taxon>
        <taxon>Nevskiaceae</taxon>
        <taxon>Solimonas</taxon>
    </lineage>
</organism>
<dbReference type="EMBL" id="PSNW01000006">
    <property type="protein sequence ID" value="PPE73662.1"/>
    <property type="molecule type" value="Genomic_DNA"/>
</dbReference>
<protein>
    <submittedName>
        <fullName evidence="1">Uncharacterized protein</fullName>
    </submittedName>
</protein>
<accession>A0A2S5TFF1</accession>
<gene>
    <name evidence="1" type="ORF">C3942_12775</name>
</gene>
<keyword evidence="2" id="KW-1185">Reference proteome</keyword>
<reference evidence="1 2" key="1">
    <citation type="submission" date="2018-02" db="EMBL/GenBank/DDBJ databases">
        <title>Genome sequencing of Solimonas sp. HR-BB.</title>
        <authorList>
            <person name="Lee Y."/>
            <person name="Jeon C.O."/>
        </authorList>
    </citation>
    <scope>NUCLEOTIDE SEQUENCE [LARGE SCALE GENOMIC DNA]</scope>
    <source>
        <strain evidence="1 2">HR-BB</strain>
    </source>
</reference>